<evidence type="ECO:0000256" key="5">
    <source>
        <dbReference type="ARBA" id="ARBA00023004"/>
    </source>
</evidence>
<feature type="signal peptide" evidence="6">
    <location>
        <begin position="1"/>
        <end position="24"/>
    </location>
</feature>
<gene>
    <name evidence="8" type="ORF">GKO46_06450</name>
    <name evidence="9" type="ORF">GKO48_00450</name>
</gene>
<dbReference type="Proteomes" id="UP001321249">
    <property type="component" value="Unassembled WGS sequence"/>
</dbReference>
<keyword evidence="1" id="KW-0813">Transport</keyword>
<keyword evidence="10" id="KW-1185">Reference proteome</keyword>
<dbReference type="Pfam" id="PF13442">
    <property type="entry name" value="Cytochrome_CBB3"/>
    <property type="match status" value="1"/>
</dbReference>
<organism evidence="9 10">
    <name type="scientific">Candidatus Lucifugimonas marina</name>
    <dbReference type="NCBI Taxonomy" id="3038979"/>
    <lineage>
        <taxon>Bacteria</taxon>
        <taxon>Bacillati</taxon>
        <taxon>Chloroflexota</taxon>
        <taxon>Dehalococcoidia</taxon>
        <taxon>SAR202 cluster</taxon>
        <taxon>Candidatus Lucifugimonadales</taxon>
        <taxon>Candidatus Lucifugimonadaceae</taxon>
        <taxon>Candidatus Lucifugimonas</taxon>
    </lineage>
</organism>
<protein>
    <submittedName>
        <fullName evidence="9">C-type cytochrome</fullName>
    </submittedName>
</protein>
<reference evidence="10" key="3">
    <citation type="submission" date="2023-06" db="EMBL/GenBank/DDBJ databases">
        <title>Pangenomics reveal diversification of enzyme families and niche specialization in globally abundant SAR202 bacteria.</title>
        <authorList>
            <person name="Saw J.H.W."/>
        </authorList>
    </citation>
    <scope>NUCLEOTIDE SEQUENCE [LARGE SCALE GENOMIC DNA]</scope>
    <source>
        <strain evidence="10">JH1073</strain>
    </source>
</reference>
<evidence type="ECO:0000259" key="7">
    <source>
        <dbReference type="Pfam" id="PF13442"/>
    </source>
</evidence>
<dbReference type="AlphaFoldDB" id="A0AAJ6CR92"/>
<dbReference type="Proteomes" id="UP001219901">
    <property type="component" value="Chromosome"/>
</dbReference>
<evidence type="ECO:0000256" key="2">
    <source>
        <dbReference type="ARBA" id="ARBA00022617"/>
    </source>
</evidence>
<dbReference type="RefSeq" id="WP_342824373.1">
    <property type="nucleotide sequence ID" value="NZ_CP046146.1"/>
</dbReference>
<name>A0AAJ6CR92_9CHLR</name>
<reference evidence="9" key="2">
    <citation type="journal article" date="2023" name="Nat. Commun.">
        <title>Cultivation of marine bacteria of the SAR202 clade.</title>
        <authorList>
            <person name="Lim Y."/>
            <person name="Seo J.H."/>
            <person name="Giovannoni S.J."/>
            <person name="Kang I."/>
            <person name="Cho J.C."/>
        </authorList>
    </citation>
    <scope>NUCLEOTIDE SEQUENCE</scope>
    <source>
        <strain evidence="9">JH1073</strain>
    </source>
</reference>
<evidence type="ECO:0000313" key="11">
    <source>
        <dbReference type="Proteomes" id="UP001321249"/>
    </source>
</evidence>
<evidence type="ECO:0000313" key="8">
    <source>
        <dbReference type="EMBL" id="MDG0866715.1"/>
    </source>
</evidence>
<dbReference type="Gene3D" id="1.10.760.10">
    <property type="entry name" value="Cytochrome c-like domain"/>
    <property type="match status" value="1"/>
</dbReference>
<reference evidence="10 11" key="1">
    <citation type="submission" date="2019-11" db="EMBL/GenBank/DDBJ databases">
        <authorList>
            <person name="Cho J.-C."/>
        </authorList>
    </citation>
    <scope>NUCLEOTIDE SEQUENCE [LARGE SCALE GENOMIC DNA]</scope>
    <source>
        <strain evidence="9 10">JH1073</strain>
        <strain evidence="8 11">JH702</strain>
    </source>
</reference>
<dbReference type="InterPro" id="IPR009056">
    <property type="entry name" value="Cyt_c-like_dom"/>
</dbReference>
<keyword evidence="2" id="KW-0349">Heme</keyword>
<accession>A0AAJ6CR92</accession>
<evidence type="ECO:0000313" key="9">
    <source>
        <dbReference type="EMBL" id="WFG38138.1"/>
    </source>
</evidence>
<keyword evidence="4" id="KW-0249">Electron transport</keyword>
<keyword evidence="6" id="KW-0732">Signal</keyword>
<dbReference type="GO" id="GO:0009055">
    <property type="term" value="F:electron transfer activity"/>
    <property type="evidence" value="ECO:0007669"/>
    <property type="project" value="InterPro"/>
</dbReference>
<keyword evidence="5" id="KW-0408">Iron</keyword>
<dbReference type="InterPro" id="IPR036909">
    <property type="entry name" value="Cyt_c-like_dom_sf"/>
</dbReference>
<feature type="domain" description="Cytochrome c" evidence="7">
    <location>
        <begin position="54"/>
        <end position="131"/>
    </location>
</feature>
<dbReference type="GO" id="GO:0020037">
    <property type="term" value="F:heme binding"/>
    <property type="evidence" value="ECO:0007669"/>
    <property type="project" value="InterPro"/>
</dbReference>
<evidence type="ECO:0000256" key="4">
    <source>
        <dbReference type="ARBA" id="ARBA00022982"/>
    </source>
</evidence>
<dbReference type="PANTHER" id="PTHR35008:SF4">
    <property type="entry name" value="BLL4482 PROTEIN"/>
    <property type="match status" value="1"/>
</dbReference>
<evidence type="ECO:0000313" key="10">
    <source>
        <dbReference type="Proteomes" id="UP001219901"/>
    </source>
</evidence>
<proteinExistence type="predicted"/>
<dbReference type="SUPFAM" id="SSF46626">
    <property type="entry name" value="Cytochrome c"/>
    <property type="match status" value="1"/>
</dbReference>
<dbReference type="InterPro" id="IPR051459">
    <property type="entry name" value="Cytochrome_c-type_DH"/>
</dbReference>
<dbReference type="PRINTS" id="PR00605">
    <property type="entry name" value="CYTCHROMECIC"/>
</dbReference>
<evidence type="ECO:0000256" key="6">
    <source>
        <dbReference type="SAM" id="SignalP"/>
    </source>
</evidence>
<evidence type="ECO:0000256" key="1">
    <source>
        <dbReference type="ARBA" id="ARBA00022448"/>
    </source>
</evidence>
<dbReference type="PANTHER" id="PTHR35008">
    <property type="entry name" value="BLL4482 PROTEIN-RELATED"/>
    <property type="match status" value="1"/>
</dbReference>
<dbReference type="GO" id="GO:0005506">
    <property type="term" value="F:iron ion binding"/>
    <property type="evidence" value="ECO:0007669"/>
    <property type="project" value="InterPro"/>
</dbReference>
<evidence type="ECO:0000256" key="3">
    <source>
        <dbReference type="ARBA" id="ARBA00022723"/>
    </source>
</evidence>
<feature type="chain" id="PRO_5042560690" evidence="6">
    <location>
        <begin position="25"/>
        <end position="160"/>
    </location>
</feature>
<dbReference type="InterPro" id="IPR008168">
    <property type="entry name" value="Cyt_C_IC"/>
</dbReference>
<dbReference type="EMBL" id="WMBE01000002">
    <property type="protein sequence ID" value="MDG0866715.1"/>
    <property type="molecule type" value="Genomic_DNA"/>
</dbReference>
<dbReference type="EMBL" id="CP046147">
    <property type="protein sequence ID" value="WFG38138.1"/>
    <property type="molecule type" value="Genomic_DNA"/>
</dbReference>
<keyword evidence="3" id="KW-0479">Metal-binding</keyword>
<sequence length="160" mass="17466">MKKRTTKSLSLTLLMVLGAMFAYGACGDNSIDTRVDSPEATSIVFPIDITSDRVSHGENVYAQNCASCHGPADGQPVVEGAPPHGDSGHTWHHPDRLLFQWVLDKPPLATTMPAFRGVLSDEQVAQVLAYIKSQWLPEIQARQNEGSVQYEAQVVEFGSE</sequence>